<dbReference type="Pfam" id="PF00280">
    <property type="entry name" value="potato_inhibit"/>
    <property type="match status" value="2"/>
</dbReference>
<dbReference type="InterPro" id="IPR000864">
    <property type="entry name" value="Prot_inh_pot1"/>
</dbReference>
<dbReference type="EMBL" id="RWGY01000005">
    <property type="protein sequence ID" value="TVU42709.1"/>
    <property type="molecule type" value="Genomic_DNA"/>
</dbReference>
<dbReference type="PANTHER" id="PTHR33091">
    <property type="entry name" value="PROTEIN, PUTATIVE, EXPRESSED-RELATED"/>
    <property type="match status" value="1"/>
</dbReference>
<dbReference type="PROSITE" id="PS00285">
    <property type="entry name" value="POTATO_INHIBITOR"/>
    <property type="match status" value="2"/>
</dbReference>
<reference evidence="4 5" key="1">
    <citation type="journal article" date="2019" name="Sci. Rep.">
        <title>A high-quality genome of Eragrostis curvula grass provides insights into Poaceae evolution and supports new strategies to enhance forage quality.</title>
        <authorList>
            <person name="Carballo J."/>
            <person name="Santos B.A.C.M."/>
            <person name="Zappacosta D."/>
            <person name="Garbus I."/>
            <person name="Selva J.P."/>
            <person name="Gallo C.A."/>
            <person name="Diaz A."/>
            <person name="Albertini E."/>
            <person name="Caccamo M."/>
            <person name="Echenique V."/>
        </authorList>
    </citation>
    <scope>NUCLEOTIDE SEQUENCE [LARGE SCALE GENOMIC DNA]</scope>
    <source>
        <strain evidence="5">cv. Victoria</strain>
        <tissue evidence="4">Leaf</tissue>
    </source>
</reference>
<dbReference type="Gramene" id="TVU42709">
    <property type="protein sequence ID" value="TVU42709"/>
    <property type="gene ID" value="EJB05_09130"/>
</dbReference>
<sequence>MSMSFVVDDNASGGFTAGEKKTSWPEVVGLPVEEAEKVIKKDMPEANIVVLASGSPVTYDLRSDRVRIFVDTVVRTPQAELLLLEPAGCEKKSSWPEVVGLRVEEAKAAILKDKPDAYIEVLTPGEPVTKDQHNRVRLFIDTVAETPFVA</sequence>
<organism evidence="4 5">
    <name type="scientific">Eragrostis curvula</name>
    <name type="common">weeping love grass</name>
    <dbReference type="NCBI Taxonomy" id="38414"/>
    <lineage>
        <taxon>Eukaryota</taxon>
        <taxon>Viridiplantae</taxon>
        <taxon>Streptophyta</taxon>
        <taxon>Embryophyta</taxon>
        <taxon>Tracheophyta</taxon>
        <taxon>Spermatophyta</taxon>
        <taxon>Magnoliopsida</taxon>
        <taxon>Liliopsida</taxon>
        <taxon>Poales</taxon>
        <taxon>Poaceae</taxon>
        <taxon>PACMAD clade</taxon>
        <taxon>Chloridoideae</taxon>
        <taxon>Eragrostideae</taxon>
        <taxon>Eragrostidinae</taxon>
        <taxon>Eragrostis</taxon>
    </lineage>
</organism>
<comment type="similarity">
    <text evidence="1">Belongs to the protease inhibitor I13 (potato type I serine protease inhibitor) family.</text>
</comment>
<dbReference type="AlphaFoldDB" id="A0A5J9W2T5"/>
<evidence type="ECO:0000313" key="4">
    <source>
        <dbReference type="EMBL" id="TVU42709.1"/>
    </source>
</evidence>
<dbReference type="GO" id="GO:0004867">
    <property type="term" value="F:serine-type endopeptidase inhibitor activity"/>
    <property type="evidence" value="ECO:0007669"/>
    <property type="project" value="UniProtKB-KW"/>
</dbReference>
<evidence type="ECO:0000256" key="1">
    <source>
        <dbReference type="ARBA" id="ARBA00008210"/>
    </source>
</evidence>
<protein>
    <submittedName>
        <fullName evidence="4">Uncharacterized protein</fullName>
    </submittedName>
</protein>
<dbReference type="PRINTS" id="PR00292">
    <property type="entry name" value="POTATOINHBTR"/>
</dbReference>
<dbReference type="Gene3D" id="3.30.10.10">
    <property type="entry name" value="Trypsin Inhibitor V, subunit A"/>
    <property type="match status" value="2"/>
</dbReference>
<evidence type="ECO:0000256" key="2">
    <source>
        <dbReference type="ARBA" id="ARBA00022690"/>
    </source>
</evidence>
<proteinExistence type="inferred from homology"/>
<name>A0A5J9W2T5_9POAL</name>
<dbReference type="OrthoDB" id="10013825at2759"/>
<evidence type="ECO:0000313" key="5">
    <source>
        <dbReference type="Proteomes" id="UP000324897"/>
    </source>
</evidence>
<dbReference type="PANTHER" id="PTHR33091:SF114">
    <property type="entry name" value="OS12G0548700 PROTEIN"/>
    <property type="match status" value="1"/>
</dbReference>
<dbReference type="Proteomes" id="UP000324897">
    <property type="component" value="Unassembled WGS sequence"/>
</dbReference>
<keyword evidence="2" id="KW-0646">Protease inhibitor</keyword>
<keyword evidence="3" id="KW-0722">Serine protease inhibitor</keyword>
<comment type="caution">
    <text evidence="4">The sequence shown here is derived from an EMBL/GenBank/DDBJ whole genome shotgun (WGS) entry which is preliminary data.</text>
</comment>
<accession>A0A5J9W2T5</accession>
<gene>
    <name evidence="4" type="ORF">EJB05_09130</name>
</gene>
<dbReference type="GO" id="GO:0009611">
    <property type="term" value="P:response to wounding"/>
    <property type="evidence" value="ECO:0007669"/>
    <property type="project" value="InterPro"/>
</dbReference>
<dbReference type="InterPro" id="IPR036354">
    <property type="entry name" value="Prot_inh_pot1_sf"/>
</dbReference>
<dbReference type="SUPFAM" id="SSF54654">
    <property type="entry name" value="CI-2 family of serine protease inhibitors"/>
    <property type="match status" value="2"/>
</dbReference>
<keyword evidence="5" id="KW-1185">Reference proteome</keyword>
<evidence type="ECO:0000256" key="3">
    <source>
        <dbReference type="ARBA" id="ARBA00022900"/>
    </source>
</evidence>